<dbReference type="PANTHER" id="PTHR43563:SF1">
    <property type="entry name" value="AMINE OXIDASE [FLAVIN-CONTAINING] B"/>
    <property type="match status" value="1"/>
</dbReference>
<dbReference type="InterPro" id="IPR050703">
    <property type="entry name" value="Flavin_MAO"/>
</dbReference>
<evidence type="ECO:0000259" key="5">
    <source>
        <dbReference type="Pfam" id="PF01593"/>
    </source>
</evidence>
<feature type="binding site" evidence="4">
    <location>
        <position position="341"/>
    </location>
    <ligand>
        <name>substrate</name>
    </ligand>
</feature>
<keyword evidence="3" id="KW-0560">Oxidoreductase</keyword>
<dbReference type="SUPFAM" id="SSF54373">
    <property type="entry name" value="FAD-linked reductases, C-terminal domain"/>
    <property type="match status" value="1"/>
</dbReference>
<feature type="domain" description="Amine oxidase" evidence="5">
    <location>
        <begin position="16"/>
        <end position="446"/>
    </location>
</feature>
<evidence type="ECO:0000256" key="4">
    <source>
        <dbReference type="PIRSR" id="PIRSR601613-1"/>
    </source>
</evidence>
<evidence type="ECO:0000256" key="1">
    <source>
        <dbReference type="ARBA" id="ARBA00001974"/>
    </source>
</evidence>
<dbReference type="InterPro" id="IPR001613">
    <property type="entry name" value="Flavin_amine_oxidase"/>
</dbReference>
<feature type="binding site" evidence="4">
    <location>
        <position position="424"/>
    </location>
    <ligand>
        <name>FAD</name>
        <dbReference type="ChEBI" id="CHEBI:57692"/>
    </ligand>
</feature>
<dbReference type="Gene3D" id="3.90.660.10">
    <property type="match status" value="1"/>
</dbReference>
<dbReference type="PANTHER" id="PTHR43563">
    <property type="entry name" value="AMINE OXIDASE"/>
    <property type="match status" value="1"/>
</dbReference>
<dbReference type="EMBL" id="LN483071">
    <property type="protein sequence ID" value="CEA09264.1"/>
    <property type="molecule type" value="Genomic_DNA"/>
</dbReference>
<organism evidence="6">
    <name type="scientific">Arthrobacter saudimassiliensis</name>
    <dbReference type="NCBI Taxonomy" id="1461584"/>
    <lineage>
        <taxon>Bacteria</taxon>
        <taxon>Bacillati</taxon>
        <taxon>Actinomycetota</taxon>
        <taxon>Actinomycetes</taxon>
        <taxon>Micrococcales</taxon>
        <taxon>Micrococcaceae</taxon>
        <taxon>Arthrobacter</taxon>
    </lineage>
</organism>
<comment type="similarity">
    <text evidence="2">Belongs to the flavin monoamine oxidase family.</text>
</comment>
<proteinExistence type="inferred from homology"/>
<accession>A0A078MSM6</accession>
<reference evidence="6" key="1">
    <citation type="submission" date="2014-07" db="EMBL/GenBank/DDBJ databases">
        <authorList>
            <person name="Urmite Genomes Urmite Genomes"/>
        </authorList>
    </citation>
    <scope>NUCLEOTIDE SEQUENCE</scope>
    <source>
        <strain evidence="6">11W110_air</strain>
    </source>
</reference>
<dbReference type="PATRIC" id="fig|1461584.3.peg.2604"/>
<dbReference type="Gene3D" id="1.10.405.10">
    <property type="entry name" value="Guanine Nucleotide Dissociation Inhibitor, domain 1"/>
    <property type="match status" value="1"/>
</dbReference>
<dbReference type="Pfam" id="PF01593">
    <property type="entry name" value="Amino_oxidase"/>
    <property type="match status" value="1"/>
</dbReference>
<gene>
    <name evidence="6" type="primary">puo_2</name>
    <name evidence="6" type="ORF">BN1051_02631</name>
</gene>
<dbReference type="PRINTS" id="PR00757">
    <property type="entry name" value="AMINEOXDASEF"/>
</dbReference>
<dbReference type="Gene3D" id="3.50.50.60">
    <property type="entry name" value="FAD/NAD(P)-binding domain"/>
    <property type="match status" value="1"/>
</dbReference>
<dbReference type="InterPro" id="IPR036188">
    <property type="entry name" value="FAD/NAD-bd_sf"/>
</dbReference>
<protein>
    <submittedName>
        <fullName evidence="6">Putrescine oxidase</fullName>
    </submittedName>
</protein>
<sequence length="474" mass="50312">MQNAPMHDVVVVGAGLAGLSAARQLTAEGLDVLVLEARDRVAGRNEGAVFRNGVPVELGGQWVGPGQDAVLALIAELGLQTFQVYDAGRSVLRIDGGLRYAEGGAFGLPDTALAEFTRVQELIDDLAAAVDPADPAAGPGAAEQDRVTADAWLRENVRDEAARRFYDIMLATIFAADTCEFSLLHLLFYVRSGGGLVRLMSTIGGAQDSRVLGGTHRISEAMAEQLGPRVRLRCPVRHLEQEEGGVRVHFDGGAVRARRVIVALPPVLAGRLRYSPPLPANRDSLTQQMPAGTVIKFQVAYERPFWRETGFSGTALNLDGHVGLVYDNCPPDASCGVLVAFIEGTHARDAADLTPEQRRQLVLAELAGLFGPEAAEPLDFLERNWSEEEYTRGCYGGRLGTGLWKRLGRSLREPVDRLHWAGAETAEVWNGYMDGAVTSGRRAAAEAAAALAAEPAGSGAVAAGVSTVAGTGSA</sequence>
<comment type="cofactor">
    <cofactor evidence="1">
        <name>FAD</name>
        <dbReference type="ChEBI" id="CHEBI:57692"/>
    </cofactor>
</comment>
<evidence type="ECO:0000256" key="2">
    <source>
        <dbReference type="ARBA" id="ARBA00005995"/>
    </source>
</evidence>
<evidence type="ECO:0000313" key="6">
    <source>
        <dbReference type="EMBL" id="CEA09264.1"/>
    </source>
</evidence>
<dbReference type="SUPFAM" id="SSF51905">
    <property type="entry name" value="FAD/NAD(P)-binding domain"/>
    <property type="match status" value="1"/>
</dbReference>
<name>A0A078MSM6_9MICC</name>
<dbReference type="AlphaFoldDB" id="A0A078MSM6"/>
<dbReference type="GO" id="GO:0016491">
    <property type="term" value="F:oxidoreductase activity"/>
    <property type="evidence" value="ECO:0007669"/>
    <property type="project" value="UniProtKB-KW"/>
</dbReference>
<feature type="binding site" evidence="4">
    <location>
        <position position="236"/>
    </location>
    <ligand>
        <name>FAD</name>
        <dbReference type="ChEBI" id="CHEBI:57692"/>
    </ligand>
</feature>
<evidence type="ECO:0000256" key="3">
    <source>
        <dbReference type="ARBA" id="ARBA00023002"/>
    </source>
</evidence>
<dbReference type="InterPro" id="IPR002937">
    <property type="entry name" value="Amino_oxidase"/>
</dbReference>
<feature type="binding site" evidence="4">
    <location>
        <begin position="36"/>
        <end position="37"/>
    </location>
    <ligand>
        <name>FAD</name>
        <dbReference type="ChEBI" id="CHEBI:57692"/>
    </ligand>
</feature>